<feature type="transmembrane region" description="Helical" evidence="2">
    <location>
        <begin position="123"/>
        <end position="141"/>
    </location>
</feature>
<dbReference type="InterPro" id="IPR005530">
    <property type="entry name" value="SPW"/>
</dbReference>
<evidence type="ECO:0000259" key="3">
    <source>
        <dbReference type="Pfam" id="PF03779"/>
    </source>
</evidence>
<sequence length="182" mass="19139">MSDPNKDDRDPQAERESEGGVGRDEREQTPSNVDSGTGVGDRPDGPDPRDESTAIADEERRRKTSVLSIVIAALGVWAAVSVLALDTSMAALWNNLLAGAVVAIAAGYNVYRLSNDIPLSIGVASLVAILGIWLIISPALLEMTGMLFWSTLGAGLLIAALAGYNAYEARGARQVATESTRA</sequence>
<organism evidence="4 5">
    <name type="scientific">Natronorubrum thiooxidans</name>
    <dbReference type="NCBI Taxonomy" id="308853"/>
    <lineage>
        <taxon>Archaea</taxon>
        <taxon>Methanobacteriati</taxon>
        <taxon>Methanobacteriota</taxon>
        <taxon>Stenosarchaea group</taxon>
        <taxon>Halobacteria</taxon>
        <taxon>Halobacteriales</taxon>
        <taxon>Natrialbaceae</taxon>
        <taxon>Natronorubrum</taxon>
    </lineage>
</organism>
<dbReference type="EMBL" id="FTNR01000006">
    <property type="protein sequence ID" value="SIR97405.1"/>
    <property type="molecule type" value="Genomic_DNA"/>
</dbReference>
<dbReference type="AlphaFoldDB" id="A0A1N7FB00"/>
<keyword evidence="2" id="KW-0812">Transmembrane</keyword>
<evidence type="ECO:0000256" key="1">
    <source>
        <dbReference type="SAM" id="MobiDB-lite"/>
    </source>
</evidence>
<evidence type="ECO:0000313" key="5">
    <source>
        <dbReference type="Proteomes" id="UP000185936"/>
    </source>
</evidence>
<feature type="transmembrane region" description="Helical" evidence="2">
    <location>
        <begin position="66"/>
        <end position="85"/>
    </location>
</feature>
<feature type="transmembrane region" description="Helical" evidence="2">
    <location>
        <begin position="91"/>
        <end position="111"/>
    </location>
</feature>
<dbReference type="Proteomes" id="UP000185936">
    <property type="component" value="Unassembled WGS sequence"/>
</dbReference>
<feature type="region of interest" description="Disordered" evidence="1">
    <location>
        <begin position="1"/>
        <end position="58"/>
    </location>
</feature>
<feature type="transmembrane region" description="Helical" evidence="2">
    <location>
        <begin position="147"/>
        <end position="167"/>
    </location>
</feature>
<evidence type="ECO:0000313" key="4">
    <source>
        <dbReference type="EMBL" id="SIR97405.1"/>
    </source>
</evidence>
<feature type="compositionally biased region" description="Basic and acidic residues" evidence="1">
    <location>
        <begin position="41"/>
        <end position="58"/>
    </location>
</feature>
<protein>
    <recommendedName>
        <fullName evidence="3">SPW repeat-containing integral membrane domain-containing protein</fullName>
    </recommendedName>
</protein>
<proteinExistence type="predicted"/>
<dbReference type="RefSeq" id="WP_076609081.1">
    <property type="nucleotide sequence ID" value="NZ_FTNR01000006.1"/>
</dbReference>
<name>A0A1N7FB00_9EURY</name>
<feature type="compositionally biased region" description="Basic and acidic residues" evidence="1">
    <location>
        <begin position="1"/>
        <end position="28"/>
    </location>
</feature>
<gene>
    <name evidence="4" type="ORF">SAMN05421752_106141</name>
</gene>
<evidence type="ECO:0000256" key="2">
    <source>
        <dbReference type="SAM" id="Phobius"/>
    </source>
</evidence>
<reference evidence="5" key="1">
    <citation type="submission" date="2017-01" db="EMBL/GenBank/DDBJ databases">
        <authorList>
            <person name="Varghese N."/>
            <person name="Submissions S."/>
        </authorList>
    </citation>
    <scope>NUCLEOTIDE SEQUENCE [LARGE SCALE GENOMIC DNA]</scope>
    <source>
        <strain evidence="5">type strain: HArc-</strain>
    </source>
</reference>
<dbReference type="OrthoDB" id="170851at2157"/>
<accession>A0A1N7FB00</accession>
<keyword evidence="2" id="KW-1133">Transmembrane helix</keyword>
<keyword evidence="2" id="KW-0472">Membrane</keyword>
<keyword evidence="5" id="KW-1185">Reference proteome</keyword>
<feature type="domain" description="SPW repeat-containing integral membrane" evidence="3">
    <location>
        <begin position="68"/>
        <end position="162"/>
    </location>
</feature>
<dbReference type="Pfam" id="PF03779">
    <property type="entry name" value="SPW"/>
    <property type="match status" value="1"/>
</dbReference>